<feature type="compositionally biased region" description="Polar residues" evidence="1">
    <location>
        <begin position="11"/>
        <end position="24"/>
    </location>
</feature>
<dbReference type="EMBL" id="ML119181">
    <property type="protein sequence ID" value="RPB07505.1"/>
    <property type="molecule type" value="Genomic_DNA"/>
</dbReference>
<accession>A0A3N4KP07</accession>
<feature type="region of interest" description="Disordered" evidence="1">
    <location>
        <begin position="1"/>
        <end position="38"/>
    </location>
</feature>
<protein>
    <submittedName>
        <fullName evidence="2">Uncharacterized protein</fullName>
    </submittedName>
</protein>
<dbReference type="Proteomes" id="UP000277580">
    <property type="component" value="Unassembled WGS sequence"/>
</dbReference>
<evidence type="ECO:0000256" key="1">
    <source>
        <dbReference type="SAM" id="MobiDB-lite"/>
    </source>
</evidence>
<keyword evidence="3" id="KW-1185">Reference proteome</keyword>
<name>A0A3N4KP07_9PEZI</name>
<sequence>MKMRTRLCGALQQQPQHLRQPSSQSDDRPAADSPTSPPCPTGAFCSSVAGGAACTGRHCLLALLGRGNRKTSGAASGHLITCSD</sequence>
<evidence type="ECO:0000313" key="2">
    <source>
        <dbReference type="EMBL" id="RPB07505.1"/>
    </source>
</evidence>
<organism evidence="2 3">
    <name type="scientific">Morchella conica CCBAS932</name>
    <dbReference type="NCBI Taxonomy" id="1392247"/>
    <lineage>
        <taxon>Eukaryota</taxon>
        <taxon>Fungi</taxon>
        <taxon>Dikarya</taxon>
        <taxon>Ascomycota</taxon>
        <taxon>Pezizomycotina</taxon>
        <taxon>Pezizomycetes</taxon>
        <taxon>Pezizales</taxon>
        <taxon>Morchellaceae</taxon>
        <taxon>Morchella</taxon>
    </lineage>
</organism>
<proteinExistence type="predicted"/>
<reference evidence="2 3" key="1">
    <citation type="journal article" date="2018" name="Nat. Ecol. Evol.">
        <title>Pezizomycetes genomes reveal the molecular basis of ectomycorrhizal truffle lifestyle.</title>
        <authorList>
            <person name="Murat C."/>
            <person name="Payen T."/>
            <person name="Noel B."/>
            <person name="Kuo A."/>
            <person name="Morin E."/>
            <person name="Chen J."/>
            <person name="Kohler A."/>
            <person name="Krizsan K."/>
            <person name="Balestrini R."/>
            <person name="Da Silva C."/>
            <person name="Montanini B."/>
            <person name="Hainaut M."/>
            <person name="Levati E."/>
            <person name="Barry K.W."/>
            <person name="Belfiori B."/>
            <person name="Cichocki N."/>
            <person name="Clum A."/>
            <person name="Dockter R.B."/>
            <person name="Fauchery L."/>
            <person name="Guy J."/>
            <person name="Iotti M."/>
            <person name="Le Tacon F."/>
            <person name="Lindquist E.A."/>
            <person name="Lipzen A."/>
            <person name="Malagnac F."/>
            <person name="Mello A."/>
            <person name="Molinier V."/>
            <person name="Miyauchi S."/>
            <person name="Poulain J."/>
            <person name="Riccioni C."/>
            <person name="Rubini A."/>
            <person name="Sitrit Y."/>
            <person name="Splivallo R."/>
            <person name="Traeger S."/>
            <person name="Wang M."/>
            <person name="Zifcakova L."/>
            <person name="Wipf D."/>
            <person name="Zambonelli A."/>
            <person name="Paolocci F."/>
            <person name="Nowrousian M."/>
            <person name="Ottonello S."/>
            <person name="Baldrian P."/>
            <person name="Spatafora J.W."/>
            <person name="Henrissat B."/>
            <person name="Nagy L.G."/>
            <person name="Aury J.M."/>
            <person name="Wincker P."/>
            <person name="Grigoriev I.V."/>
            <person name="Bonfante P."/>
            <person name="Martin F.M."/>
        </authorList>
    </citation>
    <scope>NUCLEOTIDE SEQUENCE [LARGE SCALE GENOMIC DNA]</scope>
    <source>
        <strain evidence="2 3">CCBAS932</strain>
    </source>
</reference>
<dbReference type="AlphaFoldDB" id="A0A3N4KP07"/>
<gene>
    <name evidence="2" type="ORF">P167DRAFT_400597</name>
</gene>
<dbReference type="InParanoid" id="A0A3N4KP07"/>
<evidence type="ECO:0000313" key="3">
    <source>
        <dbReference type="Proteomes" id="UP000277580"/>
    </source>
</evidence>